<dbReference type="CDD" id="cd17504">
    <property type="entry name" value="MFS_MMR_MDR_like"/>
    <property type="match status" value="1"/>
</dbReference>
<feature type="transmembrane region" description="Helical" evidence="5">
    <location>
        <begin position="200"/>
        <end position="217"/>
    </location>
</feature>
<gene>
    <name evidence="7" type="ORF">DKK70_02730</name>
</gene>
<feature type="transmembrane region" description="Helical" evidence="5">
    <location>
        <begin position="80"/>
        <end position="99"/>
    </location>
</feature>
<evidence type="ECO:0000313" key="8">
    <source>
        <dbReference type="Proteomes" id="UP000247932"/>
    </source>
</evidence>
<dbReference type="PROSITE" id="PS50850">
    <property type="entry name" value="MFS"/>
    <property type="match status" value="1"/>
</dbReference>
<feature type="transmembrane region" description="Helical" evidence="5">
    <location>
        <begin position="169"/>
        <end position="188"/>
    </location>
</feature>
<dbReference type="InterPro" id="IPR036259">
    <property type="entry name" value="MFS_trans_sf"/>
</dbReference>
<dbReference type="Pfam" id="PF07690">
    <property type="entry name" value="MFS_1"/>
    <property type="match status" value="1"/>
</dbReference>
<reference evidence="7 8" key="1">
    <citation type="submission" date="2018-05" db="EMBL/GenBank/DDBJ databases">
        <title>Reference genomes for bee gut microbiota database.</title>
        <authorList>
            <person name="Ellegaard K.M."/>
        </authorList>
    </citation>
    <scope>NUCLEOTIDE SEQUENCE [LARGE SCALE GENOMIC DNA]</scope>
    <source>
        <strain evidence="7 8">ESL0182</strain>
    </source>
</reference>
<evidence type="ECO:0000256" key="4">
    <source>
        <dbReference type="ARBA" id="ARBA00023136"/>
    </source>
</evidence>
<feature type="transmembrane region" description="Helical" evidence="5">
    <location>
        <begin position="50"/>
        <end position="68"/>
    </location>
</feature>
<name>A0A2V4E4S9_9GAMM</name>
<dbReference type="RefSeq" id="WP_110432635.1">
    <property type="nucleotide sequence ID" value="NZ_QGLR01000006.1"/>
</dbReference>
<feature type="transmembrane region" description="Helical" evidence="5">
    <location>
        <begin position="307"/>
        <end position="327"/>
    </location>
</feature>
<evidence type="ECO:0000256" key="1">
    <source>
        <dbReference type="ARBA" id="ARBA00004141"/>
    </source>
</evidence>
<comment type="caution">
    <text evidence="7">The sequence shown here is derived from an EMBL/GenBank/DDBJ whole genome shotgun (WGS) entry which is preliminary data.</text>
</comment>
<dbReference type="OrthoDB" id="2412976at2"/>
<feature type="transmembrane region" description="Helical" evidence="5">
    <location>
        <begin position="434"/>
        <end position="454"/>
    </location>
</feature>
<comment type="subcellular location">
    <subcellularLocation>
        <location evidence="1">Membrane</location>
        <topology evidence="1">Multi-pass membrane protein</topology>
    </subcellularLocation>
</comment>
<organism evidence="7 8">
    <name type="scientific">Gilliamella apicola</name>
    <dbReference type="NCBI Taxonomy" id="1196095"/>
    <lineage>
        <taxon>Bacteria</taxon>
        <taxon>Pseudomonadati</taxon>
        <taxon>Pseudomonadota</taxon>
        <taxon>Gammaproteobacteria</taxon>
        <taxon>Orbales</taxon>
        <taxon>Orbaceae</taxon>
        <taxon>Gilliamella</taxon>
    </lineage>
</organism>
<dbReference type="Gene3D" id="1.20.1250.20">
    <property type="entry name" value="MFS general substrate transporter like domains"/>
    <property type="match status" value="2"/>
</dbReference>
<keyword evidence="3 5" id="KW-1133">Transmembrane helix</keyword>
<dbReference type="PROSITE" id="PS51257">
    <property type="entry name" value="PROKAR_LIPOPROTEIN"/>
    <property type="match status" value="1"/>
</dbReference>
<dbReference type="InterPro" id="IPR020846">
    <property type="entry name" value="MFS_dom"/>
</dbReference>
<feature type="transmembrane region" description="Helical" evidence="5">
    <location>
        <begin position="403"/>
        <end position="422"/>
    </location>
</feature>
<dbReference type="AlphaFoldDB" id="A0A2V4E4S9"/>
<dbReference type="SUPFAM" id="SSF103473">
    <property type="entry name" value="MFS general substrate transporter"/>
    <property type="match status" value="1"/>
</dbReference>
<dbReference type="GO" id="GO:0022857">
    <property type="term" value="F:transmembrane transporter activity"/>
    <property type="evidence" value="ECO:0007669"/>
    <property type="project" value="InterPro"/>
</dbReference>
<evidence type="ECO:0000256" key="3">
    <source>
        <dbReference type="ARBA" id="ARBA00022989"/>
    </source>
</evidence>
<dbReference type="PANTHER" id="PTHR42718:SF35">
    <property type="entry name" value="BLL0718 PROTEIN"/>
    <property type="match status" value="1"/>
</dbReference>
<evidence type="ECO:0000313" key="7">
    <source>
        <dbReference type="EMBL" id="PXZ08272.1"/>
    </source>
</evidence>
<keyword evidence="8" id="KW-1185">Reference proteome</keyword>
<evidence type="ECO:0000256" key="5">
    <source>
        <dbReference type="SAM" id="Phobius"/>
    </source>
</evidence>
<dbReference type="GO" id="GO:0016020">
    <property type="term" value="C:membrane"/>
    <property type="evidence" value="ECO:0007669"/>
    <property type="project" value="UniProtKB-SubCell"/>
</dbReference>
<feature type="transmembrane region" description="Helical" evidence="5">
    <location>
        <begin position="365"/>
        <end position="391"/>
    </location>
</feature>
<feature type="transmembrane region" description="Helical" evidence="5">
    <location>
        <begin position="270"/>
        <end position="295"/>
    </location>
</feature>
<feature type="transmembrane region" description="Helical" evidence="5">
    <location>
        <begin position="105"/>
        <end position="125"/>
    </location>
</feature>
<feature type="transmembrane region" description="Helical" evidence="5">
    <location>
        <begin position="229"/>
        <end position="249"/>
    </location>
</feature>
<feature type="domain" description="Major facilitator superfamily (MFS) profile" evidence="6">
    <location>
        <begin position="14"/>
        <end position="458"/>
    </location>
</feature>
<dbReference type="InterPro" id="IPR011701">
    <property type="entry name" value="MFS"/>
</dbReference>
<evidence type="ECO:0000256" key="2">
    <source>
        <dbReference type="ARBA" id="ARBA00022692"/>
    </source>
</evidence>
<evidence type="ECO:0000259" key="6">
    <source>
        <dbReference type="PROSITE" id="PS50850"/>
    </source>
</evidence>
<accession>A0A2V4E4S9</accession>
<dbReference type="STRING" id="1196095.GAPWK_2307"/>
<keyword evidence="4 5" id="KW-0472">Membrane</keyword>
<dbReference type="EMBL" id="QGLR01000006">
    <property type="protein sequence ID" value="PXZ08272.1"/>
    <property type="molecule type" value="Genomic_DNA"/>
</dbReference>
<dbReference type="PANTHER" id="PTHR42718">
    <property type="entry name" value="MAJOR FACILITATOR SUPERFAMILY MULTIDRUG TRANSPORTER MFSC"/>
    <property type="match status" value="1"/>
</dbReference>
<protein>
    <submittedName>
        <fullName evidence="7">MFS transporter</fullName>
    </submittedName>
</protein>
<keyword evidence="2 5" id="KW-0812">Transmembrane</keyword>
<sequence length="463" mass="49205">MADLSQKKNKILALMVALLAACVAFQLNASMLSPVLVTIAKELGTNDAAVGLSQTAFFTAAALFSLFLPRLSDIKGRKKVLTGMLLIMTLGTVLAAIAPNIEVLYVARIIQGVSGPVVPLCLLMLSFEVKDVKQYGMLMGIITAVNGGIAGVDAIAGGLLATYFGFRSVFWVIAIVAAISTVLVYRFASESKPSAGTKMDWLGVLLIVLTIAALLLALNEAGKLSNANWLIVIGLTLFAIICFILFWQVEKTNKQPLVTTHHLKKRATWALLLTTTLTMTGIFAIVNGLVMSIAQNHEIGFGLEADWASLIFLTPYALIGWFVGPFSGRLAPTMGYNQVLKFGLVGCIIGILIIMFYGIHSLPILSLGVILLGIFYAGMANIILNGLGVVLSPKENPGFLPGMNAGAFNLGAGLSFALLPAIQMLNGNSVDGYFNGIFLGLVITVLALVTSFLIPRPLNAEVQ</sequence>
<proteinExistence type="predicted"/>
<feature type="transmembrane region" description="Helical" evidence="5">
    <location>
        <begin position="137"/>
        <end position="163"/>
    </location>
</feature>
<feature type="transmembrane region" description="Helical" evidence="5">
    <location>
        <begin position="339"/>
        <end position="359"/>
    </location>
</feature>
<dbReference type="Proteomes" id="UP000247932">
    <property type="component" value="Unassembled WGS sequence"/>
</dbReference>